<keyword evidence="8" id="KW-0963">Cytoplasm</keyword>
<dbReference type="InterPro" id="IPR023042">
    <property type="entry name" value="Peptidase_M17_leu_NH2_pept"/>
</dbReference>
<dbReference type="PROSITE" id="PS00631">
    <property type="entry name" value="CYTOSOL_AP"/>
    <property type="match status" value="1"/>
</dbReference>
<feature type="binding site" evidence="8">
    <location>
        <position position="243"/>
    </location>
    <ligand>
        <name>Mn(2+)</name>
        <dbReference type="ChEBI" id="CHEBI:29035"/>
        <label>2</label>
    </ligand>
</feature>
<dbReference type="Pfam" id="PF00883">
    <property type="entry name" value="Peptidase_M17"/>
    <property type="match status" value="1"/>
</dbReference>
<feature type="binding site" evidence="8">
    <location>
        <position position="243"/>
    </location>
    <ligand>
        <name>Mn(2+)</name>
        <dbReference type="ChEBI" id="CHEBI:29035"/>
        <label>1</label>
    </ligand>
</feature>
<reference evidence="10" key="2">
    <citation type="submission" date="2022-11" db="EMBL/GenBank/DDBJ databases">
        <title>complete genomes of mycoplasma synoviae ZX313 strain and SD2 strain.</title>
        <authorList>
            <person name="Zhong Q."/>
        </authorList>
    </citation>
    <scope>NUCLEOTIDE SEQUENCE</scope>
    <source>
        <strain evidence="10">SD2</strain>
    </source>
</reference>
<feature type="active site" evidence="8">
    <location>
        <position position="250"/>
    </location>
</feature>
<comment type="cofactor">
    <cofactor evidence="8">
        <name>Mn(2+)</name>
        <dbReference type="ChEBI" id="CHEBI:29035"/>
    </cofactor>
    <text evidence="8">Binds 2 manganese ions per subunit.</text>
</comment>
<dbReference type="EMBL" id="CP107525">
    <property type="protein sequence ID" value="UZW64634.1"/>
    <property type="molecule type" value="Genomic_DNA"/>
</dbReference>
<evidence type="ECO:0000256" key="5">
    <source>
        <dbReference type="ARBA" id="ARBA00022670"/>
    </source>
</evidence>
<dbReference type="InterPro" id="IPR000819">
    <property type="entry name" value="Peptidase_M17_C"/>
</dbReference>
<dbReference type="EC" id="3.4.11.1" evidence="8"/>
<feature type="domain" description="Cytosol aminopeptidase" evidence="9">
    <location>
        <begin position="318"/>
        <end position="325"/>
    </location>
</feature>
<accession>A0AAX3F012</accession>
<dbReference type="Proteomes" id="UP001164481">
    <property type="component" value="Chromosome"/>
</dbReference>
<keyword evidence="8" id="KW-0479">Metal-binding</keyword>
<comment type="catalytic activity">
    <reaction evidence="2 8">
        <text>Release of an N-terminal amino acid, preferentially leucine, but not glutamic or aspartic acids.</text>
        <dbReference type="EC" id="3.4.11.10"/>
    </reaction>
</comment>
<comment type="subcellular location">
    <subcellularLocation>
        <location evidence="8">Cytoplasm</location>
    </subcellularLocation>
</comment>
<dbReference type="Gene3D" id="3.40.630.10">
    <property type="entry name" value="Zn peptidases"/>
    <property type="match status" value="1"/>
</dbReference>
<comment type="catalytic activity">
    <reaction evidence="1 8">
        <text>Release of an N-terminal amino acid, Xaa-|-Yaa-, in which Xaa is preferably Leu, but may be other amino acids including Pro although not Arg or Lys, and Yaa may be Pro. Amino acid amides and methyl esters are also readily hydrolyzed, but rates on arylamides are exceedingly low.</text>
        <dbReference type="EC" id="3.4.11.1"/>
    </reaction>
</comment>
<dbReference type="GO" id="GO:0006508">
    <property type="term" value="P:proteolysis"/>
    <property type="evidence" value="ECO:0007669"/>
    <property type="project" value="UniProtKB-KW"/>
</dbReference>
<keyword evidence="4 8" id="KW-0031">Aminopeptidase</keyword>
<dbReference type="GO" id="GO:0070006">
    <property type="term" value="F:metalloaminopeptidase activity"/>
    <property type="evidence" value="ECO:0007669"/>
    <property type="project" value="InterPro"/>
</dbReference>
<reference evidence="10" key="1">
    <citation type="submission" date="2022-10" db="EMBL/GenBank/DDBJ databases">
        <authorList>
            <person name="Wei X."/>
        </authorList>
    </citation>
    <scope>NUCLEOTIDE SEQUENCE</scope>
    <source>
        <strain evidence="10">SD2</strain>
    </source>
</reference>
<feature type="binding site" evidence="8">
    <location>
        <position position="261"/>
    </location>
    <ligand>
        <name>Mn(2+)</name>
        <dbReference type="ChEBI" id="CHEBI:29035"/>
        <label>2</label>
    </ligand>
</feature>
<dbReference type="AlphaFoldDB" id="A0AAX3F012"/>
<dbReference type="GO" id="GO:0030145">
    <property type="term" value="F:manganese ion binding"/>
    <property type="evidence" value="ECO:0007669"/>
    <property type="project" value="UniProtKB-UniRule"/>
</dbReference>
<evidence type="ECO:0000256" key="1">
    <source>
        <dbReference type="ARBA" id="ARBA00000135"/>
    </source>
</evidence>
<keyword evidence="8" id="KW-0464">Manganese</keyword>
<evidence type="ECO:0000256" key="3">
    <source>
        <dbReference type="ARBA" id="ARBA00009528"/>
    </source>
</evidence>
<evidence type="ECO:0000313" key="11">
    <source>
        <dbReference type="Proteomes" id="UP001164481"/>
    </source>
</evidence>
<evidence type="ECO:0000256" key="4">
    <source>
        <dbReference type="ARBA" id="ARBA00022438"/>
    </source>
</evidence>
<sequence length="471" mass="52230">MKLNKVTNQRNSDMLLKAVFDSEKTKECKLLLKKQNQVTEFFSENTAKAYLGSEEKYTYETLVKFVKQFVSSQARPYQVDVASFAKKAVKPRHVVKAFVDAYNYANADLYSAKTNQKNSDEEKALSLLFVSNNPGEISELELIYRKQTVLSEAVNFARNLQILPPNIANSEYLAKKVENELSEYANLEVKVLDKEQIEDLNMGLLLSVNRGSMYEPRVVVIEYNGNKESEEKTVMVGKGITFDSGGYSLKPARSMLGMKFDMSGAAIVASAMMAVAEFKPRVNLSAVLCLTDNRVNGDASLPDSVWESMSGKTVEVNNTDAEGRLVIADGLTYAVRKLNATRLIDVATLTGAILSALGTTYTGVWATSDQDWQSVLMASKVQDELVWRMPLDDEFSKEIKKSLVADLKNTDLTGMGGSNSAAMFLKEFTENRKYVHFDIAGTAEQGGNPTGVMVKTLVQLAINESVREMKK</sequence>
<feature type="binding site" evidence="8">
    <location>
        <position position="238"/>
    </location>
    <ligand>
        <name>Mn(2+)</name>
        <dbReference type="ChEBI" id="CHEBI:29035"/>
        <label>2</label>
    </ligand>
</feature>
<evidence type="ECO:0000259" key="9">
    <source>
        <dbReference type="PROSITE" id="PS00631"/>
    </source>
</evidence>
<proteinExistence type="inferred from homology"/>
<dbReference type="CDD" id="cd00433">
    <property type="entry name" value="Peptidase_M17"/>
    <property type="match status" value="1"/>
</dbReference>
<feature type="binding site" evidence="8">
    <location>
        <position position="322"/>
    </location>
    <ligand>
        <name>Mn(2+)</name>
        <dbReference type="ChEBI" id="CHEBI:29035"/>
        <label>1</label>
    </ligand>
</feature>
<feature type="binding site" evidence="8">
    <location>
        <position position="320"/>
    </location>
    <ligand>
        <name>Mn(2+)</name>
        <dbReference type="ChEBI" id="CHEBI:29035"/>
        <label>1</label>
    </ligand>
</feature>
<evidence type="ECO:0000256" key="6">
    <source>
        <dbReference type="ARBA" id="ARBA00022801"/>
    </source>
</evidence>
<evidence type="ECO:0000256" key="8">
    <source>
        <dbReference type="HAMAP-Rule" id="MF_00181"/>
    </source>
</evidence>
<keyword evidence="6 8" id="KW-0378">Hydrolase</keyword>
<feature type="binding site" evidence="8">
    <location>
        <position position="322"/>
    </location>
    <ligand>
        <name>Mn(2+)</name>
        <dbReference type="ChEBI" id="CHEBI:29035"/>
        <label>2</label>
    </ligand>
</feature>
<keyword evidence="5 8" id="KW-0645">Protease</keyword>
<dbReference type="PANTHER" id="PTHR11963:SF23">
    <property type="entry name" value="CYTOSOL AMINOPEPTIDASE"/>
    <property type="match status" value="1"/>
</dbReference>
<protein>
    <recommendedName>
        <fullName evidence="8">Probable cytosol aminopeptidase</fullName>
        <ecNumber evidence="8">3.4.11.1</ecNumber>
    </recommendedName>
    <alternativeName>
        <fullName evidence="8">Leucine aminopeptidase</fullName>
        <shortName evidence="8">LAP</shortName>
        <ecNumber evidence="8">3.4.11.10</ecNumber>
    </alternativeName>
    <alternativeName>
        <fullName evidence="8">Leucyl aminopeptidase</fullName>
    </alternativeName>
</protein>
<organism evidence="10 11">
    <name type="scientific">Mycoplasmopsis synoviae</name>
    <name type="common">Mycoplasma synoviae</name>
    <dbReference type="NCBI Taxonomy" id="2109"/>
    <lineage>
        <taxon>Bacteria</taxon>
        <taxon>Bacillati</taxon>
        <taxon>Mycoplasmatota</taxon>
        <taxon>Mycoplasmoidales</taxon>
        <taxon>Metamycoplasmataceae</taxon>
        <taxon>Mycoplasmopsis</taxon>
    </lineage>
</organism>
<comment type="function">
    <text evidence="7 8">Presumably involved in the processing and regular turnover of intracellular proteins. Catalyzes the removal of unsubstituted N-terminal amino acids from various peptides.</text>
</comment>
<comment type="similarity">
    <text evidence="3 8">Belongs to the peptidase M17 family.</text>
</comment>
<dbReference type="GO" id="GO:0005737">
    <property type="term" value="C:cytoplasm"/>
    <property type="evidence" value="ECO:0007669"/>
    <property type="project" value="UniProtKB-SubCell"/>
</dbReference>
<evidence type="ECO:0000256" key="7">
    <source>
        <dbReference type="ARBA" id="ARBA00049972"/>
    </source>
</evidence>
<dbReference type="SUPFAM" id="SSF53187">
    <property type="entry name" value="Zn-dependent exopeptidases"/>
    <property type="match status" value="1"/>
</dbReference>
<name>A0AAX3F012_MYCSY</name>
<dbReference type="HAMAP" id="MF_00181">
    <property type="entry name" value="Cytosol_peptidase_M17"/>
    <property type="match status" value="1"/>
</dbReference>
<evidence type="ECO:0000313" key="10">
    <source>
        <dbReference type="EMBL" id="UZW64634.1"/>
    </source>
</evidence>
<dbReference type="EC" id="3.4.11.10" evidence="8"/>
<dbReference type="PANTHER" id="PTHR11963">
    <property type="entry name" value="LEUCINE AMINOPEPTIDASE-RELATED"/>
    <property type="match status" value="1"/>
</dbReference>
<dbReference type="PRINTS" id="PR00481">
    <property type="entry name" value="LAMNOPPTDASE"/>
</dbReference>
<gene>
    <name evidence="8" type="primary">pepA</name>
    <name evidence="10" type="ORF">OIE46_00885</name>
</gene>
<evidence type="ECO:0000256" key="2">
    <source>
        <dbReference type="ARBA" id="ARBA00000967"/>
    </source>
</evidence>
<dbReference type="RefSeq" id="WP_154221514.1">
    <property type="nucleotide sequence ID" value="NZ_CP034544.1"/>
</dbReference>
<dbReference type="InterPro" id="IPR011356">
    <property type="entry name" value="Leucine_aapep/pepB"/>
</dbReference>
<feature type="active site" evidence="8">
    <location>
        <position position="324"/>
    </location>
</feature>